<protein>
    <submittedName>
        <fullName evidence="1">Uncharacterized protein</fullName>
    </submittedName>
</protein>
<sequence length="214" mass="23784">MKISFNLFVFLIAILVVSCQNTGNKHTGSSLAQPADAKVVDMRPAAQVAFLNKIEAASAYEHQSNAIAKDQSITAYNKYAKDSLKNINDWVLQVVEINDNAYDVNSVIKVLGNTDDIPVYNLMLVSEIKDDPSTDTIGINNRVDFTYTIPKNPKTDELKNNLKIIKSLKAGDMVVVSGSLMHVNEKGKLDYAAFFENSMPWNVDLLIKSIRKKE</sequence>
<reference evidence="1 2" key="1">
    <citation type="submission" date="2019-07" db="EMBL/GenBank/DDBJ databases">
        <authorList>
            <person name="Kim J."/>
        </authorList>
    </citation>
    <scope>NUCLEOTIDE SEQUENCE [LARGE SCALE GENOMIC DNA]</scope>
    <source>
        <strain evidence="2">dk17</strain>
    </source>
</reference>
<name>A0A563U323_9SPHI</name>
<dbReference type="PROSITE" id="PS51257">
    <property type="entry name" value="PROKAR_LIPOPROTEIN"/>
    <property type="match status" value="1"/>
</dbReference>
<dbReference type="Proteomes" id="UP000320042">
    <property type="component" value="Unassembled WGS sequence"/>
</dbReference>
<dbReference type="EMBL" id="VOEJ01000008">
    <property type="protein sequence ID" value="TWR25734.1"/>
    <property type="molecule type" value="Genomic_DNA"/>
</dbReference>
<evidence type="ECO:0000313" key="2">
    <source>
        <dbReference type="Proteomes" id="UP000320042"/>
    </source>
</evidence>
<gene>
    <name evidence="1" type="ORF">FPZ43_15725</name>
</gene>
<keyword evidence="2" id="KW-1185">Reference proteome</keyword>
<dbReference type="AlphaFoldDB" id="A0A563U323"/>
<accession>A0A563U323</accession>
<comment type="caution">
    <text evidence="1">The sequence shown here is derived from an EMBL/GenBank/DDBJ whole genome shotgun (WGS) entry which is preliminary data.</text>
</comment>
<dbReference type="OrthoDB" id="9839264at2"/>
<dbReference type="RefSeq" id="WP_146382891.1">
    <property type="nucleotide sequence ID" value="NZ_VOEJ01000008.1"/>
</dbReference>
<proteinExistence type="predicted"/>
<organism evidence="1 2">
    <name type="scientific">Mucilaginibacter pallidiroseus</name>
    <dbReference type="NCBI Taxonomy" id="2599295"/>
    <lineage>
        <taxon>Bacteria</taxon>
        <taxon>Pseudomonadati</taxon>
        <taxon>Bacteroidota</taxon>
        <taxon>Sphingobacteriia</taxon>
        <taxon>Sphingobacteriales</taxon>
        <taxon>Sphingobacteriaceae</taxon>
        <taxon>Mucilaginibacter</taxon>
    </lineage>
</organism>
<evidence type="ECO:0000313" key="1">
    <source>
        <dbReference type="EMBL" id="TWR25734.1"/>
    </source>
</evidence>